<keyword evidence="2" id="KW-1185">Reference proteome</keyword>
<protein>
    <recommendedName>
        <fullName evidence="3">STAS/SEC14 domain-containing protein</fullName>
    </recommendedName>
</protein>
<comment type="caution">
    <text evidence="1">The sequence shown here is derived from an EMBL/GenBank/DDBJ whole genome shotgun (WGS) entry which is preliminary data.</text>
</comment>
<dbReference type="Proteomes" id="UP000717634">
    <property type="component" value="Unassembled WGS sequence"/>
</dbReference>
<reference evidence="1 2" key="1">
    <citation type="submission" date="2020-03" db="EMBL/GenBank/DDBJ databases">
        <title>Genomic Encyclopedia of Type Strains, Phase IV (KMG-V): Genome sequencing to study the core and pangenomes of soil and plant-associated prokaryotes.</title>
        <authorList>
            <person name="Whitman W."/>
        </authorList>
    </citation>
    <scope>NUCLEOTIDE SEQUENCE [LARGE SCALE GENOMIC DNA]</scope>
    <source>
        <strain evidence="1 2">1B</strain>
    </source>
</reference>
<sequence>MNTFPDISVYDQVWLGVSWMPGIMKLPLERLVLVNHRHRVHNQLAIDSLLAMFRSIIKFDIQYFPQPEPGLQWLTDYSARLPALQAEWDAVFGPGPAPASPLEAPYRHQSER</sequence>
<proteinExistence type="predicted"/>
<evidence type="ECO:0000313" key="1">
    <source>
        <dbReference type="EMBL" id="NKI87956.1"/>
    </source>
</evidence>
<name>A0ABX1HFY8_9BACT</name>
<organism evidence="1 2">
    <name type="scientific">Hymenobacter artigasi</name>
    <dbReference type="NCBI Taxonomy" id="2719616"/>
    <lineage>
        <taxon>Bacteria</taxon>
        <taxon>Pseudomonadati</taxon>
        <taxon>Bacteroidota</taxon>
        <taxon>Cytophagia</taxon>
        <taxon>Cytophagales</taxon>
        <taxon>Hymenobacteraceae</taxon>
        <taxon>Hymenobacter</taxon>
    </lineage>
</organism>
<evidence type="ECO:0000313" key="2">
    <source>
        <dbReference type="Proteomes" id="UP000717634"/>
    </source>
</evidence>
<dbReference type="RefSeq" id="WP_168671587.1">
    <property type="nucleotide sequence ID" value="NZ_JAAVTK010000001.1"/>
</dbReference>
<dbReference type="EMBL" id="JAAVTK010000001">
    <property type="protein sequence ID" value="NKI87956.1"/>
    <property type="molecule type" value="Genomic_DNA"/>
</dbReference>
<accession>A0ABX1HFY8</accession>
<gene>
    <name evidence="1" type="ORF">HBN54_000535</name>
</gene>
<evidence type="ECO:0008006" key="3">
    <source>
        <dbReference type="Google" id="ProtNLM"/>
    </source>
</evidence>